<feature type="domain" description="CRISPR type III-associated protein" evidence="2">
    <location>
        <begin position="16"/>
        <end position="142"/>
    </location>
</feature>
<reference evidence="3" key="1">
    <citation type="submission" date="2021-07" db="EMBL/GenBank/DDBJ databases">
        <title>Complete genome sequence of Crassaminicella sp. 143-21, isolated from a deep-sea hydrothermal vent.</title>
        <authorList>
            <person name="Li X."/>
        </authorList>
    </citation>
    <scope>NUCLEOTIDE SEQUENCE</scope>
    <source>
        <strain evidence="3">143-21</strain>
    </source>
</reference>
<name>A0ABX8R8L4_9CLOT</name>
<dbReference type="Proteomes" id="UP000886818">
    <property type="component" value="Chromosome"/>
</dbReference>
<keyword evidence="4" id="KW-1185">Reference proteome</keyword>
<evidence type="ECO:0000313" key="4">
    <source>
        <dbReference type="Proteomes" id="UP000886818"/>
    </source>
</evidence>
<keyword evidence="1" id="KW-0051">Antiviral defense</keyword>
<dbReference type="Pfam" id="PF03787">
    <property type="entry name" value="RAMPs"/>
    <property type="match status" value="1"/>
</dbReference>
<dbReference type="EMBL" id="CP078093">
    <property type="protein sequence ID" value="QXM05367.1"/>
    <property type="molecule type" value="Genomic_DNA"/>
</dbReference>
<dbReference type="InterPro" id="IPR005537">
    <property type="entry name" value="RAMP_III_fam"/>
</dbReference>
<accession>A0ABX8R8L4</accession>
<gene>
    <name evidence="3" type="primary">cmr1</name>
    <name evidence="3" type="ORF">KVH43_08170</name>
</gene>
<evidence type="ECO:0000313" key="3">
    <source>
        <dbReference type="EMBL" id="QXM05367.1"/>
    </source>
</evidence>
<dbReference type="RefSeq" id="WP_218282066.1">
    <property type="nucleotide sequence ID" value="NZ_CP078093.1"/>
</dbReference>
<evidence type="ECO:0000259" key="2">
    <source>
        <dbReference type="Pfam" id="PF03787"/>
    </source>
</evidence>
<proteinExistence type="predicted"/>
<sequence length="352" mass="41978">MKKVKINLEIVTHMLSFGNNTEKPEFRIPELKALMRNIFRELYDFKDVDDMKNKEEILFGSLKKKSPISLKLKSMKVFNEEVEVLPHKKSVKMKAIPPKTKVTLYMFGRDEEKLDMYMILLILSSIIGSLGRRSRKGFGSFKIIRIEGEKESQYKEYGELISKSAVDIFRKLEEICCDKFYKMRKIDIYKDKHDRLSIVNIKDFSNKYKLNYPYAEKIHIIKIEKNIRYKELIKYISKLTHDRLCFNIKGRKDFREGIPYKYRVDKNILGNYRSNSRFAAPVVVSFWENSKNKYLILKELNINYQLQALCKQENKGKKQEEKYSYKEFEKANISYVDKYINKLIYIAKGEKK</sequence>
<dbReference type="InterPro" id="IPR007522">
    <property type="entry name" value="CRISPR-assoc_prot_TM1795"/>
</dbReference>
<dbReference type="NCBIfam" id="TIGR01894">
    <property type="entry name" value="cas_TM1795_cmr1"/>
    <property type="match status" value="1"/>
</dbReference>
<organism evidence="3 4">
    <name type="scientific">Crassaminicella indica</name>
    <dbReference type="NCBI Taxonomy" id="2855394"/>
    <lineage>
        <taxon>Bacteria</taxon>
        <taxon>Bacillati</taxon>
        <taxon>Bacillota</taxon>
        <taxon>Clostridia</taxon>
        <taxon>Eubacteriales</taxon>
        <taxon>Clostridiaceae</taxon>
        <taxon>Crassaminicella</taxon>
    </lineage>
</organism>
<protein>
    <submittedName>
        <fullName evidence="3">Type III-B CRISPR module RAMP protein Cmr1</fullName>
    </submittedName>
</protein>
<evidence type="ECO:0000256" key="1">
    <source>
        <dbReference type="ARBA" id="ARBA00023118"/>
    </source>
</evidence>